<evidence type="ECO:0000259" key="2">
    <source>
        <dbReference type="Pfam" id="PF04715"/>
    </source>
</evidence>
<reference evidence="3" key="1">
    <citation type="submission" date="2018-05" db="EMBL/GenBank/DDBJ databases">
        <authorList>
            <person name="Lanie J.A."/>
            <person name="Ng W.-L."/>
            <person name="Kazmierczak K.M."/>
            <person name="Andrzejewski T.M."/>
            <person name="Davidsen T.M."/>
            <person name="Wayne K.J."/>
            <person name="Tettelin H."/>
            <person name="Glass J.I."/>
            <person name="Rusch D."/>
            <person name="Podicherti R."/>
            <person name="Tsui H.-C.T."/>
            <person name="Winkler M.E."/>
        </authorList>
    </citation>
    <scope>NUCLEOTIDE SEQUENCE</scope>
</reference>
<proteinExistence type="predicted"/>
<feature type="domain" description="Anthranilate synthase component I N-terminal" evidence="2">
    <location>
        <begin position="1"/>
        <end position="39"/>
    </location>
</feature>
<evidence type="ECO:0000259" key="1">
    <source>
        <dbReference type="Pfam" id="PF00425"/>
    </source>
</evidence>
<dbReference type="AlphaFoldDB" id="A0A382AZ79"/>
<evidence type="ECO:0008006" key="4">
    <source>
        <dbReference type="Google" id="ProtNLM"/>
    </source>
</evidence>
<dbReference type="PANTHER" id="PTHR11236:SF9">
    <property type="entry name" value="ANTHRANILATE SYNTHASE COMPONENT 1"/>
    <property type="match status" value="1"/>
</dbReference>
<feature type="non-terminal residue" evidence="3">
    <location>
        <position position="1"/>
    </location>
</feature>
<protein>
    <recommendedName>
        <fullName evidence="4">Chorismate-utilising enzyme C-terminal domain-containing protein</fullName>
    </recommendedName>
</protein>
<sequence>VHYFEPRVPKPEPNPVGVPESLFMFIDSILIFDHLQHNIKVVSHVLADGNIEESYKRATEKINVLVERLSQSLVLNIGERRTEGKESSTKGYSSNFTKNSYMSMVGKVKEYIYLGDVIQAVPSQRLTRSTSAAPFEIYRTLRTVNPSPYMYYLDLDGFQIVGASPEMLLQVEDGRIATHPIAGTRPRGKDPTEDKALEEELVSNEKERAEHIMLVDLARNDVGRVSQTGSVHVPRLMGVDRYSHVMHLVSRVEGLLRPDYTIFDAMRACFPAGTLSGAPKIRAMEIISEMEGEQRGPYSGAVGYFSYGGNTDTALTIRTLVYKDGLAYIQAGGGIVSDSIPLAEYEETLHKAGALLRAIEAAEIGEL</sequence>
<dbReference type="Pfam" id="PF00425">
    <property type="entry name" value="Chorismate_bind"/>
    <property type="match status" value="1"/>
</dbReference>
<feature type="domain" description="Chorismate-utilising enzyme C-terminal" evidence="1">
    <location>
        <begin position="98"/>
        <end position="351"/>
    </location>
</feature>
<accession>A0A382AZ79</accession>
<dbReference type="PANTHER" id="PTHR11236">
    <property type="entry name" value="AMINOBENZOATE/ANTHRANILATE SYNTHASE"/>
    <property type="match status" value="1"/>
</dbReference>
<dbReference type="GO" id="GO:0000162">
    <property type="term" value="P:L-tryptophan biosynthetic process"/>
    <property type="evidence" value="ECO:0007669"/>
    <property type="project" value="TreeGrafter"/>
</dbReference>
<dbReference type="InterPro" id="IPR019999">
    <property type="entry name" value="Anth_synth_I-like"/>
</dbReference>
<dbReference type="SUPFAM" id="SSF56322">
    <property type="entry name" value="ADC synthase"/>
    <property type="match status" value="1"/>
</dbReference>
<evidence type="ECO:0000313" key="3">
    <source>
        <dbReference type="EMBL" id="SVB06835.1"/>
    </source>
</evidence>
<organism evidence="3">
    <name type="scientific">marine metagenome</name>
    <dbReference type="NCBI Taxonomy" id="408172"/>
    <lineage>
        <taxon>unclassified sequences</taxon>
        <taxon>metagenomes</taxon>
        <taxon>ecological metagenomes</taxon>
    </lineage>
</organism>
<dbReference type="Pfam" id="PF04715">
    <property type="entry name" value="Anth_synt_I_N"/>
    <property type="match status" value="1"/>
</dbReference>
<dbReference type="PRINTS" id="PR00095">
    <property type="entry name" value="ANTSNTHASEI"/>
</dbReference>
<dbReference type="InterPro" id="IPR006805">
    <property type="entry name" value="Anth_synth_I_N"/>
</dbReference>
<gene>
    <name evidence="3" type="ORF">METZ01_LOCUS159689</name>
</gene>
<name>A0A382AZ79_9ZZZZ</name>
<dbReference type="Gene3D" id="3.60.120.10">
    <property type="entry name" value="Anthranilate synthase"/>
    <property type="match status" value="1"/>
</dbReference>
<dbReference type="InterPro" id="IPR005801">
    <property type="entry name" value="ADC_synthase"/>
</dbReference>
<dbReference type="InterPro" id="IPR015890">
    <property type="entry name" value="Chorismate_C"/>
</dbReference>
<dbReference type="EMBL" id="UINC01027497">
    <property type="protein sequence ID" value="SVB06835.1"/>
    <property type="molecule type" value="Genomic_DNA"/>
</dbReference>